<organism evidence="1 2">
    <name type="scientific">Microbacterium allomyrinae</name>
    <dbReference type="NCBI Taxonomy" id="2830666"/>
    <lineage>
        <taxon>Bacteria</taxon>
        <taxon>Bacillati</taxon>
        <taxon>Actinomycetota</taxon>
        <taxon>Actinomycetes</taxon>
        <taxon>Micrococcales</taxon>
        <taxon>Microbacteriaceae</taxon>
        <taxon>Microbacterium</taxon>
    </lineage>
</organism>
<reference evidence="1" key="1">
    <citation type="submission" date="2021-04" db="EMBL/GenBank/DDBJ databases">
        <title>Microbacterium tenobrionis sp. nov. and Microbacterium allomyrinae sp. nov., isolated from larvae of Tenobrio molitor and Allomyrina dichotoma, respectively.</title>
        <authorList>
            <person name="Lee S.D."/>
        </authorList>
    </citation>
    <scope>NUCLEOTIDE SEQUENCE</scope>
    <source>
        <strain evidence="1">BWT-G7</strain>
    </source>
</reference>
<accession>A0A9X1LTA7</accession>
<evidence type="ECO:0000313" key="1">
    <source>
        <dbReference type="EMBL" id="MCC2031807.1"/>
    </source>
</evidence>
<dbReference type="GO" id="GO:0000287">
    <property type="term" value="F:magnesium ion binding"/>
    <property type="evidence" value="ECO:0007669"/>
    <property type="project" value="InterPro"/>
</dbReference>
<name>A0A9X1LTA7_9MICO</name>
<dbReference type="Proteomes" id="UP001139354">
    <property type="component" value="Unassembled WGS sequence"/>
</dbReference>
<gene>
    <name evidence="1" type="ORF">KEC57_06370</name>
</gene>
<keyword evidence="2" id="KW-1185">Reference proteome</keyword>
<dbReference type="Gene3D" id="3.30.1330.70">
    <property type="entry name" value="Holliday junction resolvase RusA"/>
    <property type="match status" value="1"/>
</dbReference>
<protein>
    <submittedName>
        <fullName evidence="1">Uncharacterized protein</fullName>
    </submittedName>
</protein>
<dbReference type="RefSeq" id="WP_229383739.1">
    <property type="nucleotide sequence ID" value="NZ_JAGTTN010000002.1"/>
</dbReference>
<comment type="caution">
    <text evidence="1">The sequence shown here is derived from an EMBL/GenBank/DDBJ whole genome shotgun (WGS) entry which is preliminary data.</text>
</comment>
<dbReference type="GO" id="GO:0006281">
    <property type="term" value="P:DNA repair"/>
    <property type="evidence" value="ECO:0007669"/>
    <property type="project" value="InterPro"/>
</dbReference>
<dbReference type="GO" id="GO:0006310">
    <property type="term" value="P:DNA recombination"/>
    <property type="evidence" value="ECO:0007669"/>
    <property type="project" value="InterPro"/>
</dbReference>
<dbReference type="InterPro" id="IPR036614">
    <property type="entry name" value="RusA-like_sf"/>
</dbReference>
<dbReference type="AlphaFoldDB" id="A0A9X1LTA7"/>
<dbReference type="EMBL" id="JAGTTN010000002">
    <property type="protein sequence ID" value="MCC2031807.1"/>
    <property type="molecule type" value="Genomic_DNA"/>
</dbReference>
<sequence>MMMYPTELEIYGSSHPTPDTWILHFGWPTNPIPANGPKANWRGRNRAVAAAKDQALQLAIAARIPEMAKVEAQLFWWYTISRRRDVDNLGGLEKPLFDALVVAGVVRDDTPDLMVKPRAEIRHVNDSDGLVTRAGFTLHIRQLVPLEEIEL</sequence>
<dbReference type="SUPFAM" id="SSF103084">
    <property type="entry name" value="Holliday junction resolvase RusA"/>
    <property type="match status" value="1"/>
</dbReference>
<evidence type="ECO:0000313" key="2">
    <source>
        <dbReference type="Proteomes" id="UP001139354"/>
    </source>
</evidence>
<proteinExistence type="predicted"/>